<keyword evidence="3" id="KW-1185">Reference proteome</keyword>
<evidence type="ECO:0000256" key="1">
    <source>
        <dbReference type="SAM" id="Phobius"/>
    </source>
</evidence>
<keyword evidence="1" id="KW-0472">Membrane</keyword>
<reference evidence="2" key="1">
    <citation type="submission" date="2020-08" db="EMBL/GenBank/DDBJ databases">
        <title>Genome public.</title>
        <authorList>
            <person name="Liu C."/>
            <person name="Sun Q."/>
        </authorList>
    </citation>
    <scope>NUCLEOTIDE SEQUENCE</scope>
    <source>
        <strain evidence="2">NSJ-31</strain>
    </source>
</reference>
<organism evidence="2 3">
    <name type="scientific">Ligaoa zhengdingensis</name>
    <dbReference type="NCBI Taxonomy" id="2763658"/>
    <lineage>
        <taxon>Bacteria</taxon>
        <taxon>Bacillati</taxon>
        <taxon>Bacillota</taxon>
        <taxon>Clostridia</taxon>
        <taxon>Eubacteriales</taxon>
        <taxon>Oscillospiraceae</taxon>
        <taxon>Ligaoa</taxon>
    </lineage>
</organism>
<evidence type="ECO:0000313" key="2">
    <source>
        <dbReference type="EMBL" id="MBC8546275.1"/>
    </source>
</evidence>
<gene>
    <name evidence="2" type="ORF">H8711_04905</name>
</gene>
<protein>
    <submittedName>
        <fullName evidence="2">Uncharacterized protein</fullName>
    </submittedName>
</protein>
<keyword evidence="1" id="KW-0812">Transmembrane</keyword>
<name>A0A926I4D0_9FIRM</name>
<feature type="transmembrane region" description="Helical" evidence="1">
    <location>
        <begin position="39"/>
        <end position="60"/>
    </location>
</feature>
<comment type="caution">
    <text evidence="2">The sequence shown here is derived from an EMBL/GenBank/DDBJ whole genome shotgun (WGS) entry which is preliminary data.</text>
</comment>
<dbReference type="EMBL" id="JACRST010000004">
    <property type="protein sequence ID" value="MBC8546275.1"/>
    <property type="molecule type" value="Genomic_DNA"/>
</dbReference>
<feature type="transmembrane region" description="Helical" evidence="1">
    <location>
        <begin position="12"/>
        <end position="33"/>
    </location>
</feature>
<evidence type="ECO:0000313" key="3">
    <source>
        <dbReference type="Proteomes" id="UP000653127"/>
    </source>
</evidence>
<accession>A0A926I4D0</accession>
<keyword evidence="1" id="KW-1133">Transmembrane helix</keyword>
<dbReference type="Proteomes" id="UP000653127">
    <property type="component" value="Unassembled WGS sequence"/>
</dbReference>
<proteinExistence type="predicted"/>
<dbReference type="RefSeq" id="WP_249282424.1">
    <property type="nucleotide sequence ID" value="NZ_JACRST010000004.1"/>
</dbReference>
<dbReference type="AlphaFoldDB" id="A0A926I4D0"/>
<sequence length="64" mass="6917">MKKPKFPVVSLVLMLIYLIGGSILCALPNLPAIAGGIDIAVWIIGYVGYVYVILACLYYAKKGK</sequence>